<protein>
    <recommendedName>
        <fullName evidence="2">Abi family protein</fullName>
    </recommendedName>
</protein>
<dbReference type="EMBL" id="CP162511">
    <property type="protein sequence ID" value="XDI04707.1"/>
    <property type="molecule type" value="Genomic_DNA"/>
</dbReference>
<dbReference type="RefSeq" id="WP_368497113.1">
    <property type="nucleotide sequence ID" value="NZ_CP162511.1"/>
</dbReference>
<dbReference type="AlphaFoldDB" id="A0AB39BEU7"/>
<sequence length="138" mass="15646">MDDKVSQLELGSISALFRLVPPSDRKLKSTGHTGRENLWCHALAKGFPSLDEHLLASWNGWFPAPLPAEVQGGYAIGHAVERLRRLRNRISHHEPILGVNHRERLKDVSMLARCIDLGVAHDLRNLDRVRRTLALRPR</sequence>
<organism evidence="1">
    <name type="scientific">Herbiconiux sp. A18JL235</name>
    <dbReference type="NCBI Taxonomy" id="3152363"/>
    <lineage>
        <taxon>Bacteria</taxon>
        <taxon>Bacillati</taxon>
        <taxon>Actinomycetota</taxon>
        <taxon>Actinomycetes</taxon>
        <taxon>Micrococcales</taxon>
        <taxon>Microbacteriaceae</taxon>
        <taxon>Herbiconiux</taxon>
    </lineage>
</organism>
<accession>A0AB39BEU7</accession>
<name>A0AB39BEU7_9MICO</name>
<gene>
    <name evidence="1" type="ORF">ABFY20_15385</name>
</gene>
<evidence type="ECO:0000313" key="1">
    <source>
        <dbReference type="EMBL" id="XDI04707.1"/>
    </source>
</evidence>
<evidence type="ECO:0008006" key="2">
    <source>
        <dbReference type="Google" id="ProtNLM"/>
    </source>
</evidence>
<proteinExistence type="predicted"/>
<reference evidence="1" key="1">
    <citation type="submission" date="2024-05" db="EMBL/GenBank/DDBJ databases">
        <title>Herbiconiux sp. A18JL235.</title>
        <authorList>
            <person name="Zhang G."/>
        </authorList>
    </citation>
    <scope>NUCLEOTIDE SEQUENCE</scope>
    <source>
        <strain evidence="1">A18JL235</strain>
    </source>
</reference>